<gene>
    <name evidence="7" type="ORF">MCUN1_002219</name>
</gene>
<dbReference type="GO" id="GO:0008622">
    <property type="term" value="C:epsilon DNA polymerase complex"/>
    <property type="evidence" value="ECO:0007669"/>
    <property type="project" value="TreeGrafter"/>
</dbReference>
<dbReference type="InterPro" id="IPR051377">
    <property type="entry name" value="DNA_Pol-Epsilon_Subunit"/>
</dbReference>
<comment type="subcellular location">
    <subcellularLocation>
        <location evidence="1">Nucleus</location>
    </subcellularLocation>
</comment>
<evidence type="ECO:0000256" key="5">
    <source>
        <dbReference type="SAM" id="MobiDB-lite"/>
    </source>
</evidence>
<evidence type="ECO:0000256" key="4">
    <source>
        <dbReference type="ARBA" id="ARBA00042096"/>
    </source>
</evidence>
<dbReference type="GO" id="GO:0006272">
    <property type="term" value="P:leading strand elongation"/>
    <property type="evidence" value="ECO:0007669"/>
    <property type="project" value="TreeGrafter"/>
</dbReference>
<proteinExistence type="predicted"/>
<dbReference type="SUPFAM" id="SSF47113">
    <property type="entry name" value="Histone-fold"/>
    <property type="match status" value="1"/>
</dbReference>
<sequence length="297" mass="30941">MDPRSWPNSDAPNAYTGTPGAQPVPVPAPVPVPVPVPAGVPTHPDMYYTHAAGAAAPAPANELQNAAAPVPAVPAVHAPQTTLLMGAPYAAAPISAAHADDPSVSSDAAENAQSRAESPLSDPENIPLSVHQMTATNALGGTFGLGLDQFELPKAPVAKIARAEMPESMQLRKELNTALVKSASVFVSYLTAAAHDVATAKGNKTIAATHVQEALRELEFPGSIRRELRDQLAAFRALQKEKNEAAKLQRRAKQAKAMEVDGDTSAAGDTTVDDAVDDSVDVADESVDEHLDASMEM</sequence>
<dbReference type="AlphaFoldDB" id="A0AAF0ERP5"/>
<evidence type="ECO:0000256" key="1">
    <source>
        <dbReference type="ARBA" id="ARBA00004123"/>
    </source>
</evidence>
<evidence type="ECO:0000313" key="7">
    <source>
        <dbReference type="EMBL" id="WFD35365.1"/>
    </source>
</evidence>
<keyword evidence="7" id="KW-0239">DNA-directed DNA polymerase</keyword>
<evidence type="ECO:0000256" key="2">
    <source>
        <dbReference type="ARBA" id="ARBA00023242"/>
    </source>
</evidence>
<dbReference type="EMBL" id="CP119879">
    <property type="protein sequence ID" value="WFD35365.1"/>
    <property type="molecule type" value="Genomic_DNA"/>
</dbReference>
<feature type="compositionally biased region" description="Polar residues" evidence="5">
    <location>
        <begin position="104"/>
        <end position="116"/>
    </location>
</feature>
<name>A0AAF0ERP5_9BASI</name>
<reference evidence="7" key="1">
    <citation type="submission" date="2023-03" db="EMBL/GenBank/DDBJ databases">
        <title>Mating type loci evolution in Malassezia.</title>
        <authorList>
            <person name="Coelho M.A."/>
        </authorList>
    </citation>
    <scope>NUCLEOTIDE SEQUENCE</scope>
    <source>
        <strain evidence="7">CBS 11721</strain>
    </source>
</reference>
<evidence type="ECO:0000256" key="3">
    <source>
        <dbReference type="ARBA" id="ARBA00039775"/>
    </source>
</evidence>
<feature type="region of interest" description="Disordered" evidence="5">
    <location>
        <begin position="98"/>
        <end position="125"/>
    </location>
</feature>
<dbReference type="GO" id="GO:0046982">
    <property type="term" value="F:protein heterodimerization activity"/>
    <property type="evidence" value="ECO:0007669"/>
    <property type="project" value="InterPro"/>
</dbReference>
<dbReference type="GO" id="GO:0031507">
    <property type="term" value="P:heterochromatin formation"/>
    <property type="evidence" value="ECO:0007669"/>
    <property type="project" value="TreeGrafter"/>
</dbReference>
<feature type="compositionally biased region" description="Polar residues" evidence="5">
    <location>
        <begin position="1"/>
        <end position="11"/>
    </location>
</feature>
<dbReference type="Pfam" id="PF00808">
    <property type="entry name" value="CBFD_NFYB_HMF"/>
    <property type="match status" value="1"/>
</dbReference>
<dbReference type="PANTHER" id="PTHR46172:SF1">
    <property type="entry name" value="DNA POLYMERASE EPSILON SUBUNIT 3"/>
    <property type="match status" value="1"/>
</dbReference>
<keyword evidence="2" id="KW-0539">Nucleus</keyword>
<dbReference type="GO" id="GO:0003887">
    <property type="term" value="F:DNA-directed DNA polymerase activity"/>
    <property type="evidence" value="ECO:0007669"/>
    <property type="project" value="UniProtKB-KW"/>
</dbReference>
<dbReference type="InterPro" id="IPR003958">
    <property type="entry name" value="CBFA_NFYB_domain"/>
</dbReference>
<feature type="region of interest" description="Disordered" evidence="5">
    <location>
        <begin position="252"/>
        <end position="297"/>
    </location>
</feature>
<feature type="compositionally biased region" description="Basic and acidic residues" evidence="5">
    <location>
        <begin position="288"/>
        <end position="297"/>
    </location>
</feature>
<dbReference type="Gene3D" id="1.10.20.10">
    <property type="entry name" value="Histone, subunit A"/>
    <property type="match status" value="1"/>
</dbReference>
<feature type="domain" description="Transcription factor CBF/NF-Y/archaeal histone" evidence="6">
    <location>
        <begin position="151"/>
        <end position="215"/>
    </location>
</feature>
<evidence type="ECO:0000259" key="6">
    <source>
        <dbReference type="Pfam" id="PF00808"/>
    </source>
</evidence>
<organism evidence="7 8">
    <name type="scientific">Malassezia cuniculi</name>
    <dbReference type="NCBI Taxonomy" id="948313"/>
    <lineage>
        <taxon>Eukaryota</taxon>
        <taxon>Fungi</taxon>
        <taxon>Dikarya</taxon>
        <taxon>Basidiomycota</taxon>
        <taxon>Ustilaginomycotina</taxon>
        <taxon>Malasseziomycetes</taxon>
        <taxon>Malasseziales</taxon>
        <taxon>Malasseziaceae</taxon>
        <taxon>Malassezia</taxon>
    </lineage>
</organism>
<dbReference type="Proteomes" id="UP001219933">
    <property type="component" value="Chromosome 3"/>
</dbReference>
<dbReference type="PANTHER" id="PTHR46172">
    <property type="entry name" value="DNA POLYMERASE EPSILON SUBUNIT 3"/>
    <property type="match status" value="1"/>
</dbReference>
<feature type="compositionally biased region" description="Acidic residues" evidence="5">
    <location>
        <begin position="271"/>
        <end position="287"/>
    </location>
</feature>
<keyword evidence="8" id="KW-1185">Reference proteome</keyword>
<keyword evidence="7" id="KW-0548">Nucleotidyltransferase</keyword>
<dbReference type="GO" id="GO:0006974">
    <property type="term" value="P:DNA damage response"/>
    <property type="evidence" value="ECO:0007669"/>
    <property type="project" value="TreeGrafter"/>
</dbReference>
<feature type="region of interest" description="Disordered" evidence="5">
    <location>
        <begin position="1"/>
        <end position="30"/>
    </location>
</feature>
<dbReference type="GO" id="GO:0008623">
    <property type="term" value="C:CHRAC"/>
    <property type="evidence" value="ECO:0007669"/>
    <property type="project" value="TreeGrafter"/>
</dbReference>
<dbReference type="InterPro" id="IPR009072">
    <property type="entry name" value="Histone-fold"/>
</dbReference>
<dbReference type="GO" id="GO:0031490">
    <property type="term" value="F:chromatin DNA binding"/>
    <property type="evidence" value="ECO:0007669"/>
    <property type="project" value="TreeGrafter"/>
</dbReference>
<accession>A0AAF0ERP5</accession>
<evidence type="ECO:0000313" key="8">
    <source>
        <dbReference type="Proteomes" id="UP001219933"/>
    </source>
</evidence>
<keyword evidence="7" id="KW-0808">Transferase</keyword>
<protein>
    <recommendedName>
        <fullName evidence="3">DNA polymerase epsilon subunit D</fullName>
    </recommendedName>
    <alternativeName>
        <fullName evidence="4">DNA polymerase II subunit D</fullName>
    </alternativeName>
</protein>
<dbReference type="CDD" id="cd22928">
    <property type="entry name" value="HFD_POLE3_DPB4"/>
    <property type="match status" value="1"/>
</dbReference>